<protein>
    <submittedName>
        <fullName evidence="12">Nitrate/nitrite transport system permease protein</fullName>
    </submittedName>
</protein>
<evidence type="ECO:0000256" key="8">
    <source>
        <dbReference type="ARBA" id="ARBA00023065"/>
    </source>
</evidence>
<keyword evidence="5" id="KW-0997">Cell inner membrane</keyword>
<evidence type="ECO:0000256" key="7">
    <source>
        <dbReference type="ARBA" id="ARBA00022989"/>
    </source>
</evidence>
<keyword evidence="4" id="KW-1003">Cell membrane</keyword>
<dbReference type="RefSeq" id="WP_069519434.1">
    <property type="nucleotide sequence ID" value="NZ_FOFP01000011.1"/>
</dbReference>
<feature type="transmembrane region" description="Helical" evidence="10">
    <location>
        <begin position="151"/>
        <end position="174"/>
    </location>
</feature>
<dbReference type="Proteomes" id="UP000198512">
    <property type="component" value="Unassembled WGS sequence"/>
</dbReference>
<evidence type="ECO:0000313" key="12">
    <source>
        <dbReference type="EMBL" id="SEQ91426.1"/>
    </source>
</evidence>
<dbReference type="InterPro" id="IPR000515">
    <property type="entry name" value="MetI-like"/>
</dbReference>
<dbReference type="Gene3D" id="1.10.3720.10">
    <property type="entry name" value="MetI-like"/>
    <property type="match status" value="1"/>
</dbReference>
<comment type="similarity">
    <text evidence="10">Belongs to the binding-protein-dependent transport system permease family.</text>
</comment>
<proteinExistence type="inferred from homology"/>
<dbReference type="NCBIfam" id="TIGR01183">
    <property type="entry name" value="ntrB"/>
    <property type="match status" value="1"/>
</dbReference>
<name>A0ABY1BI46_9PSED</name>
<evidence type="ECO:0000256" key="6">
    <source>
        <dbReference type="ARBA" id="ARBA00022692"/>
    </source>
</evidence>
<sequence>MASTKLRAGLLSALILLVLLGVWEILCQAPTSNAAAADDEYAQLMGATSQEARVPPPSAVFMHAVSELSQPFYDAGPNDKGIGIQLAHSLYRVLTGYFLAALVAIPVGFVIGMSPLMYRALNPFIQILRPISPLAWMPLALFIIQDSEASAIFVIFICSIWPMLLNTAFGVAGVRRDWINVARTHELSPLRTALTVILPAALPTILTGMRISVGIAWLVIVAAEMLVGGTGIGYYVWNEWNNLDLASVIFSIVMIGVVGMLLDLMLGAVARLVSYQE</sequence>
<keyword evidence="3 10" id="KW-0813">Transport</keyword>
<evidence type="ECO:0000259" key="11">
    <source>
        <dbReference type="PROSITE" id="PS50928"/>
    </source>
</evidence>
<keyword evidence="9 10" id="KW-0472">Membrane</keyword>
<dbReference type="EMBL" id="FOFP01000011">
    <property type="protein sequence ID" value="SEQ91426.1"/>
    <property type="molecule type" value="Genomic_DNA"/>
</dbReference>
<dbReference type="PROSITE" id="PS50928">
    <property type="entry name" value="ABC_TM1"/>
    <property type="match status" value="1"/>
</dbReference>
<accession>A0ABY1BI46</accession>
<dbReference type="CDD" id="cd06261">
    <property type="entry name" value="TM_PBP2"/>
    <property type="match status" value="1"/>
</dbReference>
<keyword evidence="6 10" id="KW-0812">Transmembrane</keyword>
<feature type="transmembrane region" description="Helical" evidence="10">
    <location>
        <begin position="215"/>
        <end position="237"/>
    </location>
</feature>
<dbReference type="PANTHER" id="PTHR30151:SF7">
    <property type="entry name" value="NITRATE IMPORT PERMEASE PROTEIN NRTB"/>
    <property type="match status" value="1"/>
</dbReference>
<evidence type="ECO:0000256" key="10">
    <source>
        <dbReference type="RuleBase" id="RU363032"/>
    </source>
</evidence>
<keyword evidence="8" id="KW-0406">Ion transport</keyword>
<organism evidence="12 13">
    <name type="scientific">Pseudomonas cuatrocienegasensis</name>
    <dbReference type="NCBI Taxonomy" id="543360"/>
    <lineage>
        <taxon>Bacteria</taxon>
        <taxon>Pseudomonadati</taxon>
        <taxon>Pseudomonadota</taxon>
        <taxon>Gammaproteobacteria</taxon>
        <taxon>Pseudomonadales</taxon>
        <taxon>Pseudomonadaceae</taxon>
        <taxon>Pseudomonas</taxon>
    </lineage>
</organism>
<dbReference type="PANTHER" id="PTHR30151">
    <property type="entry name" value="ALKANE SULFONATE ABC TRANSPORTER-RELATED, MEMBRANE SUBUNIT"/>
    <property type="match status" value="1"/>
</dbReference>
<comment type="caution">
    <text evidence="12">The sequence shown here is derived from an EMBL/GenBank/DDBJ whole genome shotgun (WGS) entry which is preliminary data.</text>
</comment>
<evidence type="ECO:0000256" key="5">
    <source>
        <dbReference type="ARBA" id="ARBA00022519"/>
    </source>
</evidence>
<evidence type="ECO:0000313" key="13">
    <source>
        <dbReference type="Proteomes" id="UP000198512"/>
    </source>
</evidence>
<keyword evidence="13" id="KW-1185">Reference proteome</keyword>
<evidence type="ECO:0000256" key="3">
    <source>
        <dbReference type="ARBA" id="ARBA00022448"/>
    </source>
</evidence>
<dbReference type="InterPro" id="IPR035906">
    <property type="entry name" value="MetI-like_sf"/>
</dbReference>
<dbReference type="Pfam" id="PF00528">
    <property type="entry name" value="BPD_transp_1"/>
    <property type="match status" value="1"/>
</dbReference>
<dbReference type="SUPFAM" id="SSF161098">
    <property type="entry name" value="MetI-like"/>
    <property type="match status" value="1"/>
</dbReference>
<keyword evidence="7 10" id="KW-1133">Transmembrane helix</keyword>
<reference evidence="12 13" key="1">
    <citation type="submission" date="2016-10" db="EMBL/GenBank/DDBJ databases">
        <authorList>
            <person name="Varghese N."/>
            <person name="Submissions S."/>
        </authorList>
    </citation>
    <scope>NUCLEOTIDE SEQUENCE [LARGE SCALE GENOMIC DNA]</scope>
    <source>
        <strain evidence="12 13">CIP 109853</strain>
    </source>
</reference>
<feature type="transmembrane region" description="Helical" evidence="10">
    <location>
        <begin position="249"/>
        <end position="273"/>
    </location>
</feature>
<evidence type="ECO:0000256" key="1">
    <source>
        <dbReference type="ARBA" id="ARBA00004533"/>
    </source>
</evidence>
<evidence type="ECO:0000256" key="2">
    <source>
        <dbReference type="ARBA" id="ARBA00004651"/>
    </source>
</evidence>
<evidence type="ECO:0000256" key="9">
    <source>
        <dbReference type="ARBA" id="ARBA00023136"/>
    </source>
</evidence>
<evidence type="ECO:0000256" key="4">
    <source>
        <dbReference type="ARBA" id="ARBA00022475"/>
    </source>
</evidence>
<gene>
    <name evidence="12" type="ORF">SAMN05216600_111183</name>
</gene>
<feature type="domain" description="ABC transmembrane type-1" evidence="11">
    <location>
        <begin position="86"/>
        <end position="266"/>
    </location>
</feature>
<comment type="subcellular location">
    <subcellularLocation>
        <location evidence="1">Cell inner membrane</location>
    </subcellularLocation>
    <subcellularLocation>
        <location evidence="2 10">Cell membrane</location>
        <topology evidence="2 10">Multi-pass membrane protein</topology>
    </subcellularLocation>
</comment>
<dbReference type="InterPro" id="IPR005889">
    <property type="entry name" value="NtrB"/>
</dbReference>
<feature type="transmembrane region" description="Helical" evidence="10">
    <location>
        <begin position="97"/>
        <end position="118"/>
    </location>
</feature>